<name>A0A8X6UVC5_NEPPI</name>
<evidence type="ECO:0000256" key="1">
    <source>
        <dbReference type="SAM" id="MobiDB-lite"/>
    </source>
</evidence>
<feature type="compositionally biased region" description="Basic and acidic residues" evidence="1">
    <location>
        <begin position="100"/>
        <end position="123"/>
    </location>
</feature>
<dbReference type="Proteomes" id="UP000887013">
    <property type="component" value="Unassembled WGS sequence"/>
</dbReference>
<proteinExistence type="predicted"/>
<evidence type="ECO:0000313" key="4">
    <source>
        <dbReference type="Proteomes" id="UP000887013"/>
    </source>
</evidence>
<gene>
    <name evidence="3" type="ORF">NPIL_82371</name>
</gene>
<keyword evidence="2" id="KW-0812">Transmembrane</keyword>
<evidence type="ECO:0000313" key="3">
    <source>
        <dbReference type="EMBL" id="GFU47381.1"/>
    </source>
</evidence>
<keyword evidence="2" id="KW-1133">Transmembrane helix</keyword>
<feature type="region of interest" description="Disordered" evidence="1">
    <location>
        <begin position="100"/>
        <end position="131"/>
    </location>
</feature>
<protein>
    <submittedName>
        <fullName evidence="3">Uncharacterized protein</fullName>
    </submittedName>
</protein>
<comment type="caution">
    <text evidence="3">The sequence shown here is derived from an EMBL/GenBank/DDBJ whole genome shotgun (WGS) entry which is preliminary data.</text>
</comment>
<evidence type="ECO:0000256" key="2">
    <source>
        <dbReference type="SAM" id="Phobius"/>
    </source>
</evidence>
<keyword evidence="2" id="KW-0472">Membrane</keyword>
<keyword evidence="4" id="KW-1185">Reference proteome</keyword>
<dbReference type="EMBL" id="BMAW01086450">
    <property type="protein sequence ID" value="GFU47381.1"/>
    <property type="molecule type" value="Genomic_DNA"/>
</dbReference>
<organism evidence="3 4">
    <name type="scientific">Nephila pilipes</name>
    <name type="common">Giant wood spider</name>
    <name type="synonym">Nephila maculata</name>
    <dbReference type="NCBI Taxonomy" id="299642"/>
    <lineage>
        <taxon>Eukaryota</taxon>
        <taxon>Metazoa</taxon>
        <taxon>Ecdysozoa</taxon>
        <taxon>Arthropoda</taxon>
        <taxon>Chelicerata</taxon>
        <taxon>Arachnida</taxon>
        <taxon>Araneae</taxon>
        <taxon>Araneomorphae</taxon>
        <taxon>Entelegynae</taxon>
        <taxon>Araneoidea</taxon>
        <taxon>Nephilidae</taxon>
        <taxon>Nephila</taxon>
    </lineage>
</organism>
<feature type="transmembrane region" description="Helical" evidence="2">
    <location>
        <begin position="63"/>
        <end position="80"/>
    </location>
</feature>
<sequence>MNLLIDYRKHTTCHADMSSRFFQGVRKELTRLFSKQNTRYSLGSPQEKNSRLPAILIGPLRNVLFGFFLGLFVGQVMIMADKEEKIIAVKEAKKYLERLQKTKERKQRELEDRKKRSDSEKGYPRMPPPRV</sequence>
<reference evidence="3" key="1">
    <citation type="submission" date="2020-08" db="EMBL/GenBank/DDBJ databases">
        <title>Multicomponent nature underlies the extraordinary mechanical properties of spider dragline silk.</title>
        <authorList>
            <person name="Kono N."/>
            <person name="Nakamura H."/>
            <person name="Mori M."/>
            <person name="Yoshida Y."/>
            <person name="Ohtoshi R."/>
            <person name="Malay A.D."/>
            <person name="Moran D.A.P."/>
            <person name="Tomita M."/>
            <person name="Numata K."/>
            <person name="Arakawa K."/>
        </authorList>
    </citation>
    <scope>NUCLEOTIDE SEQUENCE</scope>
</reference>
<dbReference type="AlphaFoldDB" id="A0A8X6UVC5"/>
<accession>A0A8X6UVC5</accession>